<dbReference type="AlphaFoldDB" id="A0AAD6PXI8"/>
<dbReference type="Proteomes" id="UP001164929">
    <property type="component" value="Chromosome 14"/>
</dbReference>
<keyword evidence="1" id="KW-0812">Transmembrane</keyword>
<protein>
    <submittedName>
        <fullName evidence="2">Uncharacterized protein</fullName>
    </submittedName>
</protein>
<evidence type="ECO:0000313" key="2">
    <source>
        <dbReference type="EMBL" id="KAJ6971422.1"/>
    </source>
</evidence>
<feature type="transmembrane region" description="Helical" evidence="1">
    <location>
        <begin position="12"/>
        <end position="31"/>
    </location>
</feature>
<reference evidence="2" key="1">
    <citation type="journal article" date="2023" name="Mol. Ecol. Resour.">
        <title>Chromosome-level genome assembly of a triploid poplar Populus alba 'Berolinensis'.</title>
        <authorList>
            <person name="Chen S."/>
            <person name="Yu Y."/>
            <person name="Wang X."/>
            <person name="Wang S."/>
            <person name="Zhang T."/>
            <person name="Zhou Y."/>
            <person name="He R."/>
            <person name="Meng N."/>
            <person name="Wang Y."/>
            <person name="Liu W."/>
            <person name="Liu Z."/>
            <person name="Liu J."/>
            <person name="Guo Q."/>
            <person name="Huang H."/>
            <person name="Sederoff R.R."/>
            <person name="Wang G."/>
            <person name="Qu G."/>
            <person name="Chen S."/>
        </authorList>
    </citation>
    <scope>NUCLEOTIDE SEQUENCE</scope>
    <source>
        <strain evidence="2">SC-2020</strain>
    </source>
</reference>
<proteinExistence type="predicted"/>
<accession>A0AAD6PXI8</accession>
<dbReference type="EMBL" id="JAQIZT010000014">
    <property type="protein sequence ID" value="KAJ6971422.1"/>
    <property type="molecule type" value="Genomic_DNA"/>
</dbReference>
<keyword evidence="1" id="KW-0472">Membrane</keyword>
<feature type="transmembrane region" description="Helical" evidence="1">
    <location>
        <begin position="77"/>
        <end position="96"/>
    </location>
</feature>
<name>A0AAD6PXI8_9ROSI</name>
<gene>
    <name evidence="2" type="ORF">NC653_032051</name>
</gene>
<comment type="caution">
    <text evidence="2">The sequence shown here is derived from an EMBL/GenBank/DDBJ whole genome shotgun (WGS) entry which is preliminary data.</text>
</comment>
<organism evidence="2 3">
    <name type="scientific">Populus alba x Populus x berolinensis</name>
    <dbReference type="NCBI Taxonomy" id="444605"/>
    <lineage>
        <taxon>Eukaryota</taxon>
        <taxon>Viridiplantae</taxon>
        <taxon>Streptophyta</taxon>
        <taxon>Embryophyta</taxon>
        <taxon>Tracheophyta</taxon>
        <taxon>Spermatophyta</taxon>
        <taxon>Magnoliopsida</taxon>
        <taxon>eudicotyledons</taxon>
        <taxon>Gunneridae</taxon>
        <taxon>Pentapetalae</taxon>
        <taxon>rosids</taxon>
        <taxon>fabids</taxon>
        <taxon>Malpighiales</taxon>
        <taxon>Salicaceae</taxon>
        <taxon>Saliceae</taxon>
        <taxon>Populus</taxon>
    </lineage>
</organism>
<evidence type="ECO:0000313" key="3">
    <source>
        <dbReference type="Proteomes" id="UP001164929"/>
    </source>
</evidence>
<sequence length="99" mass="11807">MLPTSIFTTEAVPFVFFFLFLPPLFSLIHWACTFLPFLFFIQHFVLFRWLSILFITRFTTLQGVAISGPIIRFFKRPLFFSFSLFFCYFLACYFPREAG</sequence>
<keyword evidence="1" id="KW-1133">Transmembrane helix</keyword>
<keyword evidence="3" id="KW-1185">Reference proteome</keyword>
<evidence type="ECO:0000256" key="1">
    <source>
        <dbReference type="SAM" id="Phobius"/>
    </source>
</evidence>